<feature type="compositionally biased region" description="Basic and acidic residues" evidence="6">
    <location>
        <begin position="232"/>
        <end position="242"/>
    </location>
</feature>
<evidence type="ECO:0000256" key="6">
    <source>
        <dbReference type="SAM" id="MobiDB-lite"/>
    </source>
</evidence>
<evidence type="ECO:0000256" key="5">
    <source>
        <dbReference type="PROSITE-ProRule" id="PRU01371"/>
    </source>
</evidence>
<feature type="domain" description="C2HC/C3H-type" evidence="7">
    <location>
        <begin position="98"/>
        <end position="127"/>
    </location>
</feature>
<feature type="compositionally biased region" description="Basic and acidic residues" evidence="6">
    <location>
        <begin position="128"/>
        <end position="142"/>
    </location>
</feature>
<dbReference type="AlphaFoldDB" id="A0A0L7LIU5"/>
<dbReference type="Gene3D" id="3.30.160.60">
    <property type="entry name" value="Classic Zinc Finger"/>
    <property type="match status" value="1"/>
</dbReference>
<dbReference type="Pfam" id="PF13913">
    <property type="entry name" value="zf-C2HC_2"/>
    <property type="match status" value="2"/>
</dbReference>
<feature type="compositionally biased region" description="Pro residues" evidence="6">
    <location>
        <begin position="66"/>
        <end position="96"/>
    </location>
</feature>
<feature type="compositionally biased region" description="Low complexity" evidence="6">
    <location>
        <begin position="35"/>
        <end position="47"/>
    </location>
</feature>
<evidence type="ECO:0000256" key="4">
    <source>
        <dbReference type="ARBA" id="ARBA00022833"/>
    </source>
</evidence>
<evidence type="ECO:0000256" key="1">
    <source>
        <dbReference type="ARBA" id="ARBA00022723"/>
    </source>
</evidence>
<evidence type="ECO:0000256" key="3">
    <source>
        <dbReference type="ARBA" id="ARBA00022771"/>
    </source>
</evidence>
<dbReference type="InterPro" id="IPR026319">
    <property type="entry name" value="ZC2HC1A/B-like"/>
</dbReference>
<dbReference type="GO" id="GO:0008270">
    <property type="term" value="F:zinc ion binding"/>
    <property type="evidence" value="ECO:0007669"/>
    <property type="project" value="UniProtKB-KW"/>
</dbReference>
<sequence length="253" mass="27701">MPSIEICMQCACAALSSATRSSGTPECIIGKKHQQQQQSLKSSRSASPEPAGDASPFSDDFRPYIGTPPPTRAGPPPSPPVPTHPKVPVAPEPPGPQSLKPCLICGRTFLPPSLAKHIKICEKMAAKKRKTFDSSRQRREGTDLEQYLPKNFGLPENSPFLEKSPPPTAKPTPKPKPHSVRNAITKPTAELQKCPHCKRNFGVRAFERHVEWCADKAKILPAAPVQPPQHIADAKQRLDARTKYKAPLARGRR</sequence>
<evidence type="ECO:0000313" key="9">
    <source>
        <dbReference type="Proteomes" id="UP000037510"/>
    </source>
</evidence>
<feature type="region of interest" description="Disordered" evidence="6">
    <location>
        <begin position="128"/>
        <end position="188"/>
    </location>
</feature>
<keyword evidence="9" id="KW-1185">Reference proteome</keyword>
<dbReference type="PANTHER" id="PTHR13555">
    <property type="entry name" value="C2H2 ZINC FINGER CGI-62-RELATED"/>
    <property type="match status" value="1"/>
</dbReference>
<dbReference type="EMBL" id="JTDY01000907">
    <property type="protein sequence ID" value="KOB75483.1"/>
    <property type="molecule type" value="Genomic_DNA"/>
</dbReference>
<feature type="region of interest" description="Disordered" evidence="6">
    <location>
        <begin position="21"/>
        <end position="97"/>
    </location>
</feature>
<keyword evidence="4" id="KW-0862">Zinc</keyword>
<feature type="domain" description="C2HC/C3H-type" evidence="7">
    <location>
        <begin position="190"/>
        <end position="219"/>
    </location>
</feature>
<gene>
    <name evidence="8" type="ORF">OBRU01_07437</name>
</gene>
<dbReference type="Proteomes" id="UP000037510">
    <property type="component" value="Unassembled WGS sequence"/>
</dbReference>
<protein>
    <recommendedName>
        <fullName evidence="7">C2HC/C3H-type domain-containing protein</fullName>
    </recommendedName>
</protein>
<comment type="caution">
    <text evidence="8">The sequence shown here is derived from an EMBL/GenBank/DDBJ whole genome shotgun (WGS) entry which is preliminary data.</text>
</comment>
<accession>A0A0L7LIU5</accession>
<keyword evidence="3 5" id="KW-0863">Zinc-finger</keyword>
<keyword evidence="1" id="KW-0479">Metal-binding</keyword>
<evidence type="ECO:0000259" key="7">
    <source>
        <dbReference type="PROSITE" id="PS52027"/>
    </source>
</evidence>
<evidence type="ECO:0000256" key="2">
    <source>
        <dbReference type="ARBA" id="ARBA00022737"/>
    </source>
</evidence>
<name>A0A0L7LIU5_OPEBR</name>
<dbReference type="STRING" id="104452.A0A0L7LIU5"/>
<keyword evidence="2" id="KW-0677">Repeat</keyword>
<organism evidence="8 9">
    <name type="scientific">Operophtera brumata</name>
    <name type="common">Winter moth</name>
    <name type="synonym">Phalaena brumata</name>
    <dbReference type="NCBI Taxonomy" id="104452"/>
    <lineage>
        <taxon>Eukaryota</taxon>
        <taxon>Metazoa</taxon>
        <taxon>Ecdysozoa</taxon>
        <taxon>Arthropoda</taxon>
        <taxon>Hexapoda</taxon>
        <taxon>Insecta</taxon>
        <taxon>Pterygota</taxon>
        <taxon>Neoptera</taxon>
        <taxon>Endopterygota</taxon>
        <taxon>Lepidoptera</taxon>
        <taxon>Glossata</taxon>
        <taxon>Ditrysia</taxon>
        <taxon>Geometroidea</taxon>
        <taxon>Geometridae</taxon>
        <taxon>Larentiinae</taxon>
        <taxon>Operophtera</taxon>
    </lineage>
</organism>
<proteinExistence type="predicted"/>
<dbReference type="PROSITE" id="PS52027">
    <property type="entry name" value="ZF_C2HC_C3H"/>
    <property type="match status" value="2"/>
</dbReference>
<feature type="region of interest" description="Disordered" evidence="6">
    <location>
        <begin position="224"/>
        <end position="253"/>
    </location>
</feature>
<evidence type="ECO:0000313" key="8">
    <source>
        <dbReference type="EMBL" id="KOB75483.1"/>
    </source>
</evidence>
<reference evidence="8 9" key="1">
    <citation type="journal article" date="2015" name="Genome Biol. Evol.">
        <title>The genome of winter moth (Operophtera brumata) provides a genomic perspective on sexual dimorphism and phenology.</title>
        <authorList>
            <person name="Derks M.F."/>
            <person name="Smit S."/>
            <person name="Salis L."/>
            <person name="Schijlen E."/>
            <person name="Bossers A."/>
            <person name="Mateman C."/>
            <person name="Pijl A.S."/>
            <person name="de Ridder D."/>
            <person name="Groenen M.A."/>
            <person name="Visser M.E."/>
            <person name="Megens H.J."/>
        </authorList>
    </citation>
    <scope>NUCLEOTIDE SEQUENCE [LARGE SCALE GENOMIC DNA]</scope>
    <source>
        <strain evidence="8">WM2013NL</strain>
        <tissue evidence="8">Head and thorax</tissue>
    </source>
</reference>
<dbReference type="InterPro" id="IPR049899">
    <property type="entry name" value="Znf_C2HC_C3H"/>
</dbReference>